<organism evidence="1 2">
    <name type="scientific">Linderina macrospora</name>
    <dbReference type="NCBI Taxonomy" id="4868"/>
    <lineage>
        <taxon>Eukaryota</taxon>
        <taxon>Fungi</taxon>
        <taxon>Fungi incertae sedis</taxon>
        <taxon>Zoopagomycota</taxon>
        <taxon>Kickxellomycotina</taxon>
        <taxon>Kickxellomycetes</taxon>
        <taxon>Kickxellales</taxon>
        <taxon>Kickxellaceae</taxon>
        <taxon>Linderina</taxon>
    </lineage>
</organism>
<accession>A0ACC1JDB4</accession>
<protein>
    <submittedName>
        <fullName evidence="1">Uncharacterized protein</fullName>
    </submittedName>
</protein>
<sequence length="149" mass="16797">MAPTVRPALIPSVCASDSKHFVRRVYVFGLKKPDNMSMRTYLYKIHGITSIGILFSHHIAFGITEMIVRVNHVWKLTNAFNMTRQIHLKGFDPLNPNEPQHFLLSHEQLSAFPDLYMASVKATFGNPQCVGGALESYASDYAREIGVFI</sequence>
<evidence type="ECO:0000313" key="1">
    <source>
        <dbReference type="EMBL" id="KAJ1948192.1"/>
    </source>
</evidence>
<reference evidence="1" key="1">
    <citation type="submission" date="2022-07" db="EMBL/GenBank/DDBJ databases">
        <title>Phylogenomic reconstructions and comparative analyses of Kickxellomycotina fungi.</title>
        <authorList>
            <person name="Reynolds N.K."/>
            <person name="Stajich J.E."/>
            <person name="Barry K."/>
            <person name="Grigoriev I.V."/>
            <person name="Crous P."/>
            <person name="Smith M.E."/>
        </authorList>
    </citation>
    <scope>NUCLEOTIDE SEQUENCE</scope>
    <source>
        <strain evidence="1">NRRL 5244</strain>
    </source>
</reference>
<proteinExistence type="predicted"/>
<dbReference type="EMBL" id="JANBPW010000815">
    <property type="protein sequence ID" value="KAJ1948192.1"/>
    <property type="molecule type" value="Genomic_DNA"/>
</dbReference>
<name>A0ACC1JDB4_9FUNG</name>
<comment type="caution">
    <text evidence="1">The sequence shown here is derived from an EMBL/GenBank/DDBJ whole genome shotgun (WGS) entry which is preliminary data.</text>
</comment>
<dbReference type="Proteomes" id="UP001150603">
    <property type="component" value="Unassembled WGS sequence"/>
</dbReference>
<evidence type="ECO:0000313" key="2">
    <source>
        <dbReference type="Proteomes" id="UP001150603"/>
    </source>
</evidence>
<keyword evidence="2" id="KW-1185">Reference proteome</keyword>
<gene>
    <name evidence="1" type="ORF">FBU59_001708</name>
</gene>